<gene>
    <name evidence="1" type="ORF">MBAV_004043</name>
</gene>
<sequence>MTTLFLYSPPLAHEVFEALKEIPRVVRAGAGLGVILHGKDRQLYMPHALSRAVIEVDVCQFDLLADAIDIDTVVVVLRRYLNPTGLEVLA</sequence>
<protein>
    <submittedName>
        <fullName evidence="1">Uncharacterized protein</fullName>
    </submittedName>
</protein>
<dbReference type="EMBL" id="LACI01001733">
    <property type="protein sequence ID" value="KJU83764.1"/>
    <property type="molecule type" value="Genomic_DNA"/>
</dbReference>
<organism evidence="1 2">
    <name type="scientific">Candidatus Magnetobacterium bavaricum</name>
    <dbReference type="NCBI Taxonomy" id="29290"/>
    <lineage>
        <taxon>Bacteria</taxon>
        <taxon>Pseudomonadati</taxon>
        <taxon>Nitrospirota</taxon>
        <taxon>Thermodesulfovibrionia</taxon>
        <taxon>Thermodesulfovibrionales</taxon>
        <taxon>Candidatus Magnetobacteriaceae</taxon>
        <taxon>Candidatus Magnetobacterium</taxon>
    </lineage>
</organism>
<reference evidence="1 2" key="1">
    <citation type="submission" date="2015-02" db="EMBL/GenBank/DDBJ databases">
        <title>Single-cell genomics of uncultivated deep-branching MTB reveals a conserved set of magnetosome genes.</title>
        <authorList>
            <person name="Kolinko S."/>
            <person name="Richter M."/>
            <person name="Glockner F.O."/>
            <person name="Brachmann A."/>
            <person name="Schuler D."/>
        </authorList>
    </citation>
    <scope>NUCLEOTIDE SEQUENCE [LARGE SCALE GENOMIC DNA]</scope>
    <source>
        <strain evidence="1">TM-1</strain>
    </source>
</reference>
<evidence type="ECO:0000313" key="2">
    <source>
        <dbReference type="Proteomes" id="UP000033423"/>
    </source>
</evidence>
<accession>A0A0F3GP83</accession>
<keyword evidence="2" id="KW-1185">Reference proteome</keyword>
<name>A0A0F3GP83_9BACT</name>
<dbReference type="Proteomes" id="UP000033423">
    <property type="component" value="Unassembled WGS sequence"/>
</dbReference>
<feature type="non-terminal residue" evidence="1">
    <location>
        <position position="90"/>
    </location>
</feature>
<comment type="caution">
    <text evidence="1">The sequence shown here is derived from an EMBL/GenBank/DDBJ whole genome shotgun (WGS) entry which is preliminary data.</text>
</comment>
<dbReference type="AlphaFoldDB" id="A0A0F3GP83"/>
<proteinExistence type="predicted"/>
<evidence type="ECO:0000313" key="1">
    <source>
        <dbReference type="EMBL" id="KJU83764.1"/>
    </source>
</evidence>